<dbReference type="AlphaFoldDB" id="A0A7Y0HBQ4"/>
<organism evidence="1 2">
    <name type="scientific">Pseudoalteromonas arctica</name>
    <dbReference type="NCBI Taxonomy" id="394751"/>
    <lineage>
        <taxon>Bacteria</taxon>
        <taxon>Pseudomonadati</taxon>
        <taxon>Pseudomonadota</taxon>
        <taxon>Gammaproteobacteria</taxon>
        <taxon>Alteromonadales</taxon>
        <taxon>Pseudoalteromonadaceae</taxon>
        <taxon>Pseudoalteromonas</taxon>
    </lineage>
</organism>
<comment type="caution">
    <text evidence="1">The sequence shown here is derived from an EMBL/GenBank/DDBJ whole genome shotgun (WGS) entry which is preliminary data.</text>
</comment>
<reference evidence="1" key="1">
    <citation type="submission" date="2020-04" db="EMBL/GenBank/DDBJ databases">
        <title>Genome Sequencing for Pseudoaltermonas arctica.</title>
        <authorList>
            <person name="Elkins N.S."/>
        </authorList>
    </citation>
    <scope>NUCLEOTIDE SEQUENCE [LARGE SCALE GENOMIC DNA]</scope>
    <source>
        <strain evidence="1">NEC-BIFX-2020_0012</strain>
    </source>
</reference>
<proteinExistence type="predicted"/>
<evidence type="ECO:0000313" key="2">
    <source>
        <dbReference type="Proteomes" id="UP000570493"/>
    </source>
</evidence>
<name>A0A7Y0HBQ4_9GAMM</name>
<keyword evidence="2" id="KW-1185">Reference proteome</keyword>
<gene>
    <name evidence="1" type="ORF">HHO47_13540</name>
</gene>
<dbReference type="EMBL" id="JABBMT010000023">
    <property type="protein sequence ID" value="NMM41810.1"/>
    <property type="molecule type" value="Genomic_DNA"/>
</dbReference>
<dbReference type="RefSeq" id="WP_169020773.1">
    <property type="nucleotide sequence ID" value="NZ_JABBMT010000023.1"/>
</dbReference>
<sequence>MFDLDELVKMMDSDGFVINEELQFHAVRIATALGGVYCCEKHDPEHNNLLGMPLEGKIISNYVDSHWDELQDLLVPPWHIIYAVAKEIESYPNGCGICEKGK</sequence>
<dbReference type="Proteomes" id="UP000570493">
    <property type="component" value="Unassembled WGS sequence"/>
</dbReference>
<accession>A0A7Y0HBQ4</accession>
<protein>
    <submittedName>
        <fullName evidence="1">Uncharacterized protein</fullName>
    </submittedName>
</protein>
<evidence type="ECO:0000313" key="1">
    <source>
        <dbReference type="EMBL" id="NMM41810.1"/>
    </source>
</evidence>